<protein>
    <submittedName>
        <fullName evidence="4">CDP-alcohol phosphatidyltransferase family protein</fullName>
    </submittedName>
</protein>
<dbReference type="Proteomes" id="UP001056291">
    <property type="component" value="Chromosome"/>
</dbReference>
<dbReference type="PROSITE" id="PS00379">
    <property type="entry name" value="CDP_ALCOHOL_P_TRANSF"/>
    <property type="match status" value="1"/>
</dbReference>
<dbReference type="RefSeq" id="WP_251935658.1">
    <property type="nucleotide sequence ID" value="NZ_CP098747.1"/>
</dbReference>
<feature type="transmembrane region" description="Helical" evidence="3">
    <location>
        <begin position="80"/>
        <end position="103"/>
    </location>
</feature>
<evidence type="ECO:0000256" key="1">
    <source>
        <dbReference type="ARBA" id="ARBA00022679"/>
    </source>
</evidence>
<keyword evidence="3" id="KW-0472">Membrane</keyword>
<keyword evidence="1 2" id="KW-0808">Transferase</keyword>
<sequence>MFDAALRQVIDPPLNYIGTKVAALGVSANMVTFVGFGLGVAAVPFIVAESYGIALLLILTNRVFDGLDGAVARHSLLTDFGGYLDIVCDFIFYSAVVFAFAWARPENTLAGAFLILSFMGTASTFLTYAIMAEKHKITTDIRGRKSLYYLGGLTEGMETIVAMVLMCLLPDYFVEIAVVFGVMCWVTTVTRIYAAWLAFRNLP</sequence>
<evidence type="ECO:0000256" key="2">
    <source>
        <dbReference type="RuleBase" id="RU003750"/>
    </source>
</evidence>
<feature type="transmembrane region" description="Helical" evidence="3">
    <location>
        <begin position="172"/>
        <end position="199"/>
    </location>
</feature>
<feature type="transmembrane region" description="Helical" evidence="3">
    <location>
        <begin position="147"/>
        <end position="166"/>
    </location>
</feature>
<dbReference type="Pfam" id="PF01066">
    <property type="entry name" value="CDP-OH_P_transf"/>
    <property type="match status" value="1"/>
</dbReference>
<dbReference type="InterPro" id="IPR000462">
    <property type="entry name" value="CDP-OH_P_trans"/>
</dbReference>
<evidence type="ECO:0000313" key="4">
    <source>
        <dbReference type="EMBL" id="USG62091.1"/>
    </source>
</evidence>
<gene>
    <name evidence="4" type="ORF">NBZ79_03770</name>
</gene>
<keyword evidence="5" id="KW-1185">Reference proteome</keyword>
<dbReference type="Gene3D" id="1.20.120.1760">
    <property type="match status" value="1"/>
</dbReference>
<name>A0ABY4W4G2_9PROT</name>
<accession>A0ABY4W4G2</accession>
<reference evidence="4" key="1">
    <citation type="submission" date="2022-06" db="EMBL/GenBank/DDBJ databases">
        <title>Sneathiella actinostolidae sp. nov., isolated from a sea anemonein the Western Pacific Ocean.</title>
        <authorList>
            <person name="Wei M.J."/>
        </authorList>
    </citation>
    <scope>NUCLEOTIDE SEQUENCE</scope>
    <source>
        <strain evidence="4">PHK-P5</strain>
    </source>
</reference>
<keyword evidence="3" id="KW-1133">Transmembrane helix</keyword>
<comment type="similarity">
    <text evidence="2">Belongs to the CDP-alcohol phosphatidyltransferase class-I family.</text>
</comment>
<dbReference type="EMBL" id="CP098747">
    <property type="protein sequence ID" value="USG62091.1"/>
    <property type="molecule type" value="Genomic_DNA"/>
</dbReference>
<feature type="transmembrane region" description="Helical" evidence="3">
    <location>
        <begin position="109"/>
        <end position="131"/>
    </location>
</feature>
<keyword evidence="3" id="KW-0812">Transmembrane</keyword>
<evidence type="ECO:0000256" key="3">
    <source>
        <dbReference type="SAM" id="Phobius"/>
    </source>
</evidence>
<proteinExistence type="inferred from homology"/>
<dbReference type="InterPro" id="IPR043130">
    <property type="entry name" value="CDP-OH_PTrfase_TM_dom"/>
</dbReference>
<evidence type="ECO:0000313" key="5">
    <source>
        <dbReference type="Proteomes" id="UP001056291"/>
    </source>
</evidence>
<organism evidence="4 5">
    <name type="scientific">Sneathiella marina</name>
    <dbReference type="NCBI Taxonomy" id="2950108"/>
    <lineage>
        <taxon>Bacteria</taxon>
        <taxon>Pseudomonadati</taxon>
        <taxon>Pseudomonadota</taxon>
        <taxon>Alphaproteobacteria</taxon>
        <taxon>Sneathiellales</taxon>
        <taxon>Sneathiellaceae</taxon>
        <taxon>Sneathiella</taxon>
    </lineage>
</organism>
<dbReference type="InterPro" id="IPR048254">
    <property type="entry name" value="CDP_ALCOHOL_P_TRANSF_CS"/>
</dbReference>